<evidence type="ECO:0000313" key="8">
    <source>
        <dbReference type="EMBL" id="JAP68970.1"/>
    </source>
</evidence>
<proteinExistence type="evidence at transcript level"/>
<evidence type="ECO:0000256" key="6">
    <source>
        <dbReference type="ARBA" id="ARBA00023136"/>
    </source>
</evidence>
<name>A0A131XSC5_IXORI</name>
<dbReference type="InterPro" id="IPR029399">
    <property type="entry name" value="TMEM192"/>
</dbReference>
<keyword evidence="6 7" id="KW-0472">Membrane</keyword>
<dbReference type="PANTHER" id="PTHR31592:SF1">
    <property type="entry name" value="TRANSMEMBRANE PROTEIN 192"/>
    <property type="match status" value="1"/>
</dbReference>
<dbReference type="PANTHER" id="PTHR31592">
    <property type="entry name" value="TRANSMEMBRANE PROTEIN 192"/>
    <property type="match status" value="1"/>
</dbReference>
<dbReference type="GO" id="GO:0005770">
    <property type="term" value="C:late endosome"/>
    <property type="evidence" value="ECO:0007669"/>
    <property type="project" value="TreeGrafter"/>
</dbReference>
<evidence type="ECO:0000256" key="3">
    <source>
        <dbReference type="ARBA" id="ARBA00014635"/>
    </source>
</evidence>
<evidence type="ECO:0000256" key="5">
    <source>
        <dbReference type="ARBA" id="ARBA00022989"/>
    </source>
</evidence>
<feature type="transmembrane region" description="Helical" evidence="7">
    <location>
        <begin position="49"/>
        <end position="72"/>
    </location>
</feature>
<feature type="transmembrane region" description="Helical" evidence="7">
    <location>
        <begin position="84"/>
        <end position="103"/>
    </location>
</feature>
<dbReference type="Pfam" id="PF14802">
    <property type="entry name" value="TMEM192"/>
    <property type="match status" value="1"/>
</dbReference>
<keyword evidence="4 7" id="KW-0812">Transmembrane</keyword>
<feature type="transmembrane region" description="Helical" evidence="7">
    <location>
        <begin position="128"/>
        <end position="147"/>
    </location>
</feature>
<feature type="transmembrane region" description="Helical" evidence="7">
    <location>
        <begin position="167"/>
        <end position="187"/>
    </location>
</feature>
<comment type="subcellular location">
    <subcellularLocation>
        <location evidence="1">Membrane</location>
        <topology evidence="1">Multi-pass membrane protein</topology>
    </subcellularLocation>
</comment>
<keyword evidence="5 7" id="KW-1133">Transmembrane helix</keyword>
<reference evidence="8" key="1">
    <citation type="submission" date="2016-02" db="EMBL/GenBank/DDBJ databases">
        <title>RNAseq analyses of the midgut from blood- or serum-fed Ixodes ricinus ticks.</title>
        <authorList>
            <person name="Perner J."/>
            <person name="Provaznik J."/>
            <person name="Schrenkova J."/>
            <person name="Urbanova V."/>
            <person name="Ribeiro J.M."/>
            <person name="Kopacek P."/>
        </authorList>
    </citation>
    <scope>NUCLEOTIDE SEQUENCE</scope>
    <source>
        <tissue evidence="8">Gut</tissue>
    </source>
</reference>
<evidence type="ECO:0000256" key="1">
    <source>
        <dbReference type="ARBA" id="ARBA00004141"/>
    </source>
</evidence>
<comment type="similarity">
    <text evidence="2">Belongs to the TMEM192 family.</text>
</comment>
<evidence type="ECO:0000256" key="7">
    <source>
        <dbReference type="SAM" id="Phobius"/>
    </source>
</evidence>
<dbReference type="AlphaFoldDB" id="A0A131XSC5"/>
<accession>A0A131XSC5</accession>
<dbReference type="EMBL" id="GEFM01006826">
    <property type="protein sequence ID" value="JAP68970.1"/>
    <property type="molecule type" value="mRNA"/>
</dbReference>
<dbReference type="GO" id="GO:0005765">
    <property type="term" value="C:lysosomal membrane"/>
    <property type="evidence" value="ECO:0007669"/>
    <property type="project" value="TreeGrafter"/>
</dbReference>
<sequence length="270" mass="30288">MVSLADHETFEASTADSVNFLIRDATPLINPLGSPDLEPPFKSVATAGVIIFQILSLLSIVALSFILPGILGDDGRSPHDAYTILQYLHACLWAIMLLVDCYLRKQHNILTCNGYIHFYQVTKRLRRVNVYVFSAGCAVLSVTAVVMDNYCRDRKACTHAPLAAVNYLQILFIVEALVALPFLAKYLGMTISFHKNKCRPDIQHDELLLSYIQSQSSGGELGFRDGSFLEDIVEKQADMIRYLKKYNAFLGRKILTLSVELNRYKSQQSC</sequence>
<organism evidence="8">
    <name type="scientific">Ixodes ricinus</name>
    <name type="common">Common tick</name>
    <name type="synonym">Acarus ricinus</name>
    <dbReference type="NCBI Taxonomy" id="34613"/>
    <lineage>
        <taxon>Eukaryota</taxon>
        <taxon>Metazoa</taxon>
        <taxon>Ecdysozoa</taxon>
        <taxon>Arthropoda</taxon>
        <taxon>Chelicerata</taxon>
        <taxon>Arachnida</taxon>
        <taxon>Acari</taxon>
        <taxon>Parasitiformes</taxon>
        <taxon>Ixodida</taxon>
        <taxon>Ixodoidea</taxon>
        <taxon>Ixodidae</taxon>
        <taxon>Ixodinae</taxon>
        <taxon>Ixodes</taxon>
    </lineage>
</organism>
<protein>
    <recommendedName>
        <fullName evidence="3">Transmembrane protein 192</fullName>
    </recommendedName>
</protein>
<evidence type="ECO:0000256" key="2">
    <source>
        <dbReference type="ARBA" id="ARBA00006314"/>
    </source>
</evidence>
<evidence type="ECO:0000256" key="4">
    <source>
        <dbReference type="ARBA" id="ARBA00022692"/>
    </source>
</evidence>